<feature type="transmembrane region" description="Helical" evidence="1">
    <location>
        <begin position="6"/>
        <end position="39"/>
    </location>
</feature>
<comment type="caution">
    <text evidence="2">The sequence shown here is derived from an EMBL/GenBank/DDBJ whole genome shotgun (WGS) entry which is preliminary data.</text>
</comment>
<sequence length="74" mass="8547">MISAILSVLLASLFIGVVLISPMPIISILFILMIGWLWLKKARNDYFLSIRDKQLELFRLGYTGDLPFLTYQKK</sequence>
<keyword evidence="1" id="KW-0472">Membrane</keyword>
<reference evidence="2" key="1">
    <citation type="journal article" date="2018" name="Genome Biol.">
        <title>SKESA: strategic k-mer extension for scrupulous assemblies.</title>
        <authorList>
            <person name="Souvorov A."/>
            <person name="Agarwala R."/>
            <person name="Lipman D.J."/>
        </authorList>
    </citation>
    <scope>NUCLEOTIDE SEQUENCE</scope>
    <source>
        <strain evidence="2">14ARS_STU0125</strain>
    </source>
</reference>
<dbReference type="AlphaFoldDB" id="A0A3U6H595"/>
<protein>
    <submittedName>
        <fullName evidence="2">Uncharacterized protein</fullName>
    </submittedName>
</protein>
<keyword evidence="1" id="KW-1133">Transmembrane helix</keyword>
<proteinExistence type="predicted"/>
<reference evidence="2" key="2">
    <citation type="submission" date="2018-12" db="EMBL/GenBank/DDBJ databases">
        <authorList>
            <consortium name="NCBI Pathogen Detection Project"/>
        </authorList>
    </citation>
    <scope>NUCLEOTIDE SEQUENCE</scope>
    <source>
        <strain evidence="2">14ARS_STU0125</strain>
    </source>
</reference>
<evidence type="ECO:0000313" key="2">
    <source>
        <dbReference type="EMBL" id="HAC8334014.1"/>
    </source>
</evidence>
<name>A0A3U6H595_SALET</name>
<keyword evidence="1" id="KW-0812">Transmembrane</keyword>
<gene>
    <name evidence="2" type="ORF">G0H73_14620</name>
</gene>
<dbReference type="EMBL" id="DAAMVH010000008">
    <property type="protein sequence ID" value="HAC8334014.1"/>
    <property type="molecule type" value="Genomic_DNA"/>
</dbReference>
<organism evidence="2">
    <name type="scientific">Salmonella enterica I</name>
    <dbReference type="NCBI Taxonomy" id="59201"/>
    <lineage>
        <taxon>Bacteria</taxon>
        <taxon>Pseudomonadati</taxon>
        <taxon>Pseudomonadota</taxon>
        <taxon>Gammaproteobacteria</taxon>
        <taxon>Enterobacterales</taxon>
        <taxon>Enterobacteriaceae</taxon>
        <taxon>Salmonella</taxon>
    </lineage>
</organism>
<evidence type="ECO:0000256" key="1">
    <source>
        <dbReference type="SAM" id="Phobius"/>
    </source>
</evidence>
<accession>A0A3U6H595</accession>